<reference evidence="1" key="1">
    <citation type="submission" date="2019-08" db="EMBL/GenBank/DDBJ databases">
        <authorList>
            <person name="Kucharzyk K."/>
            <person name="Murdoch R.W."/>
            <person name="Higgins S."/>
            <person name="Loffler F."/>
        </authorList>
    </citation>
    <scope>NUCLEOTIDE SEQUENCE</scope>
</reference>
<accession>A0A645GL59</accession>
<sequence length="95" mass="11347">MEREYGTTIRIYNPQNKNWDVFYGCTGEAVQLVARKEDDEIVITCLTPVGFQMKWIFFDIKEDTFKWENIRSTDNGITWDIKARAENIYRINERS</sequence>
<evidence type="ECO:0000313" key="1">
    <source>
        <dbReference type="EMBL" id="MPN27627.1"/>
    </source>
</evidence>
<organism evidence="1">
    <name type="scientific">bioreactor metagenome</name>
    <dbReference type="NCBI Taxonomy" id="1076179"/>
    <lineage>
        <taxon>unclassified sequences</taxon>
        <taxon>metagenomes</taxon>
        <taxon>ecological metagenomes</taxon>
    </lineage>
</organism>
<name>A0A645GL59_9ZZZZ</name>
<dbReference type="AlphaFoldDB" id="A0A645GL59"/>
<gene>
    <name evidence="1" type="ORF">SDC9_175061</name>
</gene>
<dbReference type="EMBL" id="VSSQ01077612">
    <property type="protein sequence ID" value="MPN27627.1"/>
    <property type="molecule type" value="Genomic_DNA"/>
</dbReference>
<protein>
    <submittedName>
        <fullName evidence="1">Uncharacterized protein</fullName>
    </submittedName>
</protein>
<proteinExistence type="predicted"/>
<comment type="caution">
    <text evidence="1">The sequence shown here is derived from an EMBL/GenBank/DDBJ whole genome shotgun (WGS) entry which is preliminary data.</text>
</comment>